<evidence type="ECO:0000256" key="1">
    <source>
        <dbReference type="ARBA" id="ARBA00035644"/>
    </source>
</evidence>
<dbReference type="InterPro" id="IPR017938">
    <property type="entry name" value="Riboflavin_synthase-like_b-brl"/>
</dbReference>
<dbReference type="Gene3D" id="2.40.30.10">
    <property type="entry name" value="Translation factors"/>
    <property type="match status" value="1"/>
</dbReference>
<dbReference type="RefSeq" id="WP_182326201.1">
    <property type="nucleotide sequence ID" value="NZ_CP058554.1"/>
</dbReference>
<accession>A0A7G5ECP3</accession>
<dbReference type="SUPFAM" id="SSF63380">
    <property type="entry name" value="Riboflavin synthase domain-like"/>
    <property type="match status" value="1"/>
</dbReference>
<dbReference type="Pfam" id="PF08021">
    <property type="entry name" value="FAD_binding_9"/>
    <property type="match status" value="1"/>
</dbReference>
<dbReference type="CDD" id="cd06193">
    <property type="entry name" value="siderophore_interacting"/>
    <property type="match status" value="1"/>
</dbReference>
<feature type="domain" description="FAD-binding FR-type" evidence="3">
    <location>
        <begin position="28"/>
        <end position="148"/>
    </location>
</feature>
<dbReference type="InterPro" id="IPR013113">
    <property type="entry name" value="SIP_FAD-bd"/>
</dbReference>
<comment type="similarity">
    <text evidence="1">Belongs to the SIP oxidoreductase family.</text>
</comment>
<dbReference type="KEGG" id="cpis:HS961_02345"/>
<organism evidence="4 5">
    <name type="scientific">Comamonas piscis</name>
    <dbReference type="NCBI Taxonomy" id="1562974"/>
    <lineage>
        <taxon>Bacteria</taxon>
        <taxon>Pseudomonadati</taxon>
        <taxon>Pseudomonadota</taxon>
        <taxon>Betaproteobacteria</taxon>
        <taxon>Burkholderiales</taxon>
        <taxon>Comamonadaceae</taxon>
        <taxon>Comamonas</taxon>
    </lineage>
</organism>
<dbReference type="PANTHER" id="PTHR30157">
    <property type="entry name" value="FERRIC REDUCTASE, NADPH-DEPENDENT"/>
    <property type="match status" value="1"/>
</dbReference>
<dbReference type="Proteomes" id="UP000515240">
    <property type="component" value="Chromosome"/>
</dbReference>
<feature type="compositionally biased region" description="Low complexity" evidence="2">
    <location>
        <begin position="1"/>
        <end position="19"/>
    </location>
</feature>
<proteinExistence type="inferred from homology"/>
<evidence type="ECO:0000256" key="2">
    <source>
        <dbReference type="SAM" id="MobiDB-lite"/>
    </source>
</evidence>
<dbReference type="InterPro" id="IPR039261">
    <property type="entry name" value="FNR_nucleotide-bd"/>
</dbReference>
<feature type="region of interest" description="Disordered" evidence="2">
    <location>
        <begin position="1"/>
        <end position="21"/>
    </location>
</feature>
<dbReference type="GO" id="GO:0016491">
    <property type="term" value="F:oxidoreductase activity"/>
    <property type="evidence" value="ECO:0007669"/>
    <property type="project" value="InterPro"/>
</dbReference>
<dbReference type="InterPro" id="IPR017927">
    <property type="entry name" value="FAD-bd_FR_type"/>
</dbReference>
<dbReference type="PANTHER" id="PTHR30157:SF0">
    <property type="entry name" value="NADPH-DEPENDENT FERRIC-CHELATE REDUCTASE"/>
    <property type="match status" value="1"/>
</dbReference>
<dbReference type="EMBL" id="CP058554">
    <property type="protein sequence ID" value="QMV71768.1"/>
    <property type="molecule type" value="Genomic_DNA"/>
</dbReference>
<evidence type="ECO:0000313" key="4">
    <source>
        <dbReference type="EMBL" id="QMV71768.1"/>
    </source>
</evidence>
<evidence type="ECO:0000313" key="5">
    <source>
        <dbReference type="Proteomes" id="UP000515240"/>
    </source>
</evidence>
<keyword evidence="5" id="KW-1185">Reference proteome</keyword>
<name>A0A7G5ECP3_9BURK</name>
<sequence>MPLQLSLPTSPSPELLAARAPERARHEIKLRRTTVESVEQLTPHMLRIRLQGADLAGFSSLGFDDHVKLLFPDANGALQLPPPGSEGLPPAMREAMRDYTPHSYDAQAQTLAIDFAVHEAGPATAWALQAASGHVLGIAGPRGSFIVPTAFDGHLLIGDDAALPAITRRLRELPAGTQAVVVVEVNDAADEQALDSAADLQVHWVHRQGQPAGDAQRLLAALRQIDAPAGDYYNWVALESTAAKALRAALIAEHGAHPKWTKAAAYWKRGSSGVHEVIEE</sequence>
<gene>
    <name evidence="4" type="ORF">HS961_02345</name>
</gene>
<evidence type="ECO:0000259" key="3">
    <source>
        <dbReference type="PROSITE" id="PS51384"/>
    </source>
</evidence>
<dbReference type="Pfam" id="PF04954">
    <property type="entry name" value="SIP"/>
    <property type="match status" value="1"/>
</dbReference>
<reference evidence="4 5" key="1">
    <citation type="journal article" date="2020" name="G3 (Bethesda)">
        <title>CeMbio - The Caenorhabditis elegans Microbiome Resource.</title>
        <authorList>
            <person name="Dirksen P."/>
            <person name="Assie A."/>
            <person name="Zimmermann J."/>
            <person name="Zhang F."/>
            <person name="Tietje A.M."/>
            <person name="Marsh S.A."/>
            <person name="Felix M.A."/>
            <person name="Shapira M."/>
            <person name="Kaleta C."/>
            <person name="Schulenburg H."/>
            <person name="Samuel B."/>
        </authorList>
    </citation>
    <scope>NUCLEOTIDE SEQUENCE [LARGE SCALE GENOMIC DNA]</scope>
    <source>
        <strain evidence="4 5">BIGb0172</strain>
    </source>
</reference>
<dbReference type="Gene3D" id="3.40.50.80">
    <property type="entry name" value="Nucleotide-binding domain of ferredoxin-NADP reductase (FNR) module"/>
    <property type="match status" value="1"/>
</dbReference>
<protein>
    <submittedName>
        <fullName evidence="4">Siderophore-interacting protein</fullName>
    </submittedName>
</protein>
<dbReference type="PROSITE" id="PS51384">
    <property type="entry name" value="FAD_FR"/>
    <property type="match status" value="1"/>
</dbReference>
<dbReference type="InterPro" id="IPR039374">
    <property type="entry name" value="SIP_fam"/>
</dbReference>
<dbReference type="AlphaFoldDB" id="A0A7G5ECP3"/>
<dbReference type="InterPro" id="IPR007037">
    <property type="entry name" value="SIP_rossman_dom"/>
</dbReference>